<sequence length="171" mass="18551">MSSAAPQSTPDAPQPEEVPWWLKYAGRGMGTFGGIVAMALGLWTCISFSPICIVAGIWQILAGFMVVLAEAPCCCMFLDFVQTFTNFIDRRPVWHKAAFYILISLPAMFLCAGLSTFLGSAMLFATGVVYGLMALGKKASRGEMLNRAQTDFLATNLVKNMEVPIPNQSVP</sequence>
<evidence type="ECO:0000256" key="7">
    <source>
        <dbReference type="ARBA" id="ARBA00022989"/>
    </source>
</evidence>
<evidence type="ECO:0000256" key="13">
    <source>
        <dbReference type="ARBA" id="ARBA00046506"/>
    </source>
</evidence>
<feature type="transmembrane region" description="Helical" evidence="14">
    <location>
        <begin position="32"/>
        <end position="51"/>
    </location>
</feature>
<evidence type="ECO:0000256" key="9">
    <source>
        <dbReference type="ARBA" id="ARBA00023273"/>
    </source>
</evidence>
<feature type="transmembrane region" description="Helical" evidence="14">
    <location>
        <begin position="93"/>
        <end position="110"/>
    </location>
</feature>
<evidence type="ECO:0000256" key="4">
    <source>
        <dbReference type="ARBA" id="ARBA00022568"/>
    </source>
</evidence>
<comment type="caution">
    <text evidence="15">The sequence shown here is derived from an EMBL/GenBank/DDBJ whole genome shotgun (WGS) entry which is preliminary data.</text>
</comment>
<dbReference type="EMBL" id="JAOYFB010000005">
    <property type="protein sequence ID" value="KAK4015480.1"/>
    <property type="molecule type" value="Genomic_DNA"/>
</dbReference>
<dbReference type="Pfam" id="PF10233">
    <property type="entry name" value="Cg6151-P"/>
    <property type="match status" value="1"/>
</dbReference>
<evidence type="ECO:0000256" key="14">
    <source>
        <dbReference type="SAM" id="Phobius"/>
    </source>
</evidence>
<keyword evidence="5" id="KW-0107">Calcium channel</keyword>
<keyword evidence="6 14" id="KW-0812">Transmembrane</keyword>
<keyword evidence="11" id="KW-0968">Cytoplasmic vesicle</keyword>
<comment type="subcellular location">
    <subcellularLocation>
        <location evidence="1">Cytoplasmic vesicle</location>
        <location evidence="1">Secretory vesicle</location>
        <location evidence="1">Synaptic vesicle membrane</location>
        <topology evidence="1">Multi-pass membrane protein</topology>
    </subcellularLocation>
    <subcellularLocation>
        <location evidence="12">Presynaptic cell membrane</location>
    </subcellularLocation>
</comment>
<keyword evidence="10" id="KW-0407">Ion channel</keyword>
<evidence type="ECO:0000256" key="3">
    <source>
        <dbReference type="ARBA" id="ARBA00016120"/>
    </source>
</evidence>
<evidence type="ECO:0000256" key="8">
    <source>
        <dbReference type="ARBA" id="ARBA00023136"/>
    </source>
</evidence>
<keyword evidence="4" id="KW-0406">Ion transport</keyword>
<keyword evidence="4" id="KW-0109">Calcium transport</keyword>
<keyword evidence="8 14" id="KW-0472">Membrane</keyword>
<protein>
    <recommendedName>
        <fullName evidence="3">Calcium channel flower</fullName>
    </recommendedName>
</protein>
<evidence type="ECO:0000256" key="11">
    <source>
        <dbReference type="ARBA" id="ARBA00023329"/>
    </source>
</evidence>
<comment type="similarity">
    <text evidence="2">Belongs to the calcium channel flower family.</text>
</comment>
<keyword evidence="16" id="KW-1185">Reference proteome</keyword>
<evidence type="ECO:0000256" key="10">
    <source>
        <dbReference type="ARBA" id="ARBA00023303"/>
    </source>
</evidence>
<keyword evidence="4" id="KW-0813">Transport</keyword>
<feature type="transmembrane region" description="Helical" evidence="14">
    <location>
        <begin position="57"/>
        <end position="81"/>
    </location>
</feature>
<keyword evidence="4" id="KW-0106">Calcium</keyword>
<dbReference type="InterPro" id="IPR019365">
    <property type="entry name" value="TVP18/Ca-channel_flower"/>
</dbReference>
<organism evidence="15 16">
    <name type="scientific">Daphnia magna</name>
    <dbReference type="NCBI Taxonomy" id="35525"/>
    <lineage>
        <taxon>Eukaryota</taxon>
        <taxon>Metazoa</taxon>
        <taxon>Ecdysozoa</taxon>
        <taxon>Arthropoda</taxon>
        <taxon>Crustacea</taxon>
        <taxon>Branchiopoda</taxon>
        <taxon>Diplostraca</taxon>
        <taxon>Cladocera</taxon>
        <taxon>Anomopoda</taxon>
        <taxon>Daphniidae</taxon>
        <taxon>Daphnia</taxon>
    </lineage>
</organism>
<name>A0ABQ9ZRC4_9CRUS</name>
<dbReference type="PANTHER" id="PTHR13314:SF2">
    <property type="entry name" value="CALCIUM CHANNEL FLOWER HOMOLOG"/>
    <property type="match status" value="1"/>
</dbReference>
<evidence type="ECO:0000313" key="15">
    <source>
        <dbReference type="EMBL" id="KAK4015480.1"/>
    </source>
</evidence>
<evidence type="ECO:0000313" key="16">
    <source>
        <dbReference type="Proteomes" id="UP001234178"/>
    </source>
</evidence>
<dbReference type="SMART" id="SM01077">
    <property type="entry name" value="Cg6151-P"/>
    <property type="match status" value="1"/>
</dbReference>
<evidence type="ECO:0000256" key="1">
    <source>
        <dbReference type="ARBA" id="ARBA00004644"/>
    </source>
</evidence>
<dbReference type="PANTHER" id="PTHR13314">
    <property type="entry name" value="CALCIUM CHANNEL FLOWER HOMOLOG"/>
    <property type="match status" value="1"/>
</dbReference>
<evidence type="ECO:0000256" key="5">
    <source>
        <dbReference type="ARBA" id="ARBA00022673"/>
    </source>
</evidence>
<proteinExistence type="inferred from homology"/>
<keyword evidence="9" id="KW-0966">Cell projection</keyword>
<comment type="subunit">
    <text evidence="13">Homomultimer. Associates with the dally/ magu complex.</text>
</comment>
<evidence type="ECO:0000256" key="2">
    <source>
        <dbReference type="ARBA" id="ARBA00010023"/>
    </source>
</evidence>
<dbReference type="Proteomes" id="UP001234178">
    <property type="component" value="Unassembled WGS sequence"/>
</dbReference>
<keyword evidence="7 14" id="KW-1133">Transmembrane helix</keyword>
<reference evidence="15 16" key="1">
    <citation type="journal article" date="2023" name="Nucleic Acids Res.">
        <title>The hologenome of Daphnia magna reveals possible DNA methylation and microbiome-mediated evolution of the host genome.</title>
        <authorList>
            <person name="Chaturvedi A."/>
            <person name="Li X."/>
            <person name="Dhandapani V."/>
            <person name="Marshall H."/>
            <person name="Kissane S."/>
            <person name="Cuenca-Cambronero M."/>
            <person name="Asole G."/>
            <person name="Calvet F."/>
            <person name="Ruiz-Romero M."/>
            <person name="Marangio P."/>
            <person name="Guigo R."/>
            <person name="Rago D."/>
            <person name="Mirbahai L."/>
            <person name="Eastwood N."/>
            <person name="Colbourne J.K."/>
            <person name="Zhou J."/>
            <person name="Mallon E."/>
            <person name="Orsini L."/>
        </authorList>
    </citation>
    <scope>NUCLEOTIDE SEQUENCE [LARGE SCALE GENOMIC DNA]</scope>
    <source>
        <strain evidence="15">LRV0_1</strain>
    </source>
</reference>
<evidence type="ECO:0000256" key="6">
    <source>
        <dbReference type="ARBA" id="ARBA00022692"/>
    </source>
</evidence>
<evidence type="ECO:0000256" key="12">
    <source>
        <dbReference type="ARBA" id="ARBA00034111"/>
    </source>
</evidence>
<gene>
    <name evidence="15" type="ORF">OUZ56_030458</name>
</gene>
<accession>A0ABQ9ZRC4</accession>